<dbReference type="OrthoDB" id="10407942at2759"/>
<dbReference type="EMBL" id="CAJVQA010016837">
    <property type="protein sequence ID" value="CAG8745304.1"/>
    <property type="molecule type" value="Genomic_DNA"/>
</dbReference>
<accession>A0A9N9NMY8</accession>
<name>A0A9N9NMY8_9GLOM</name>
<protein>
    <submittedName>
        <fullName evidence="1">10602_t:CDS:1</fullName>
    </submittedName>
</protein>
<comment type="caution">
    <text evidence="1">The sequence shown here is derived from an EMBL/GenBank/DDBJ whole genome shotgun (WGS) entry which is preliminary data.</text>
</comment>
<evidence type="ECO:0000313" key="1">
    <source>
        <dbReference type="EMBL" id="CAG8745304.1"/>
    </source>
</evidence>
<sequence length="43" mass="5197">MQAVDDSDDNYNYIFPKVIKKKRLLKEWNQVSYDISARNNTQF</sequence>
<feature type="non-terminal residue" evidence="1">
    <location>
        <position position="43"/>
    </location>
</feature>
<organism evidence="1 2">
    <name type="scientific">Cetraspora pellucida</name>
    <dbReference type="NCBI Taxonomy" id="1433469"/>
    <lineage>
        <taxon>Eukaryota</taxon>
        <taxon>Fungi</taxon>
        <taxon>Fungi incertae sedis</taxon>
        <taxon>Mucoromycota</taxon>
        <taxon>Glomeromycotina</taxon>
        <taxon>Glomeromycetes</taxon>
        <taxon>Diversisporales</taxon>
        <taxon>Gigasporaceae</taxon>
        <taxon>Cetraspora</taxon>
    </lineage>
</organism>
<dbReference type="AlphaFoldDB" id="A0A9N9NMY8"/>
<evidence type="ECO:0000313" key="2">
    <source>
        <dbReference type="Proteomes" id="UP000789759"/>
    </source>
</evidence>
<dbReference type="Proteomes" id="UP000789759">
    <property type="component" value="Unassembled WGS sequence"/>
</dbReference>
<reference evidence="1" key="1">
    <citation type="submission" date="2021-06" db="EMBL/GenBank/DDBJ databases">
        <authorList>
            <person name="Kallberg Y."/>
            <person name="Tangrot J."/>
            <person name="Rosling A."/>
        </authorList>
    </citation>
    <scope>NUCLEOTIDE SEQUENCE</scope>
    <source>
        <strain evidence="1">FL966</strain>
    </source>
</reference>
<proteinExistence type="predicted"/>
<keyword evidence="2" id="KW-1185">Reference proteome</keyword>
<gene>
    <name evidence="1" type="ORF">CPELLU_LOCUS14339</name>
</gene>